<dbReference type="SUPFAM" id="SSF48464">
    <property type="entry name" value="ENTH/VHS domain"/>
    <property type="match status" value="1"/>
</dbReference>
<dbReference type="Pfam" id="PF00790">
    <property type="entry name" value="VHS"/>
    <property type="match status" value="1"/>
</dbReference>
<dbReference type="AlphaFoldDB" id="A0A8S2DA67"/>
<feature type="non-terminal residue" evidence="2">
    <location>
        <position position="1"/>
    </location>
</feature>
<dbReference type="PROSITE" id="PS50179">
    <property type="entry name" value="VHS"/>
    <property type="match status" value="1"/>
</dbReference>
<gene>
    <name evidence="2" type="ORF">OVA965_LOCUS6717</name>
    <name evidence="3" type="ORF">TMI583_LOCUS6713</name>
</gene>
<evidence type="ECO:0000259" key="1">
    <source>
        <dbReference type="PROSITE" id="PS50179"/>
    </source>
</evidence>
<name>A0A8S2DA67_9BILA</name>
<dbReference type="InterPro" id="IPR002014">
    <property type="entry name" value="VHS_dom"/>
</dbReference>
<dbReference type="EMBL" id="CAJOBA010002051">
    <property type="protein sequence ID" value="CAF3627496.1"/>
    <property type="molecule type" value="Genomic_DNA"/>
</dbReference>
<reference evidence="2" key="1">
    <citation type="submission" date="2021-02" db="EMBL/GenBank/DDBJ databases">
        <authorList>
            <person name="Nowell W R."/>
        </authorList>
    </citation>
    <scope>NUCLEOTIDE SEQUENCE</scope>
</reference>
<feature type="domain" description="VHS" evidence="1">
    <location>
        <begin position="5"/>
        <end position="56"/>
    </location>
</feature>
<dbReference type="Proteomes" id="UP000682733">
    <property type="component" value="Unassembled WGS sequence"/>
</dbReference>
<protein>
    <recommendedName>
        <fullName evidence="1">VHS domain-containing protein</fullName>
    </recommendedName>
</protein>
<dbReference type="PANTHER" id="PTHR46275:SF1">
    <property type="entry name" value="HEPATOCYTE GROWTH FACTOR-REGULATED TYROSINE KINASE SUBSTRATE"/>
    <property type="match status" value="1"/>
</dbReference>
<comment type="caution">
    <text evidence="2">The sequence shown here is derived from an EMBL/GenBank/DDBJ whole genome shotgun (WGS) entry which is preliminary data.</text>
</comment>
<evidence type="ECO:0000313" key="4">
    <source>
        <dbReference type="Proteomes" id="UP000677228"/>
    </source>
</evidence>
<dbReference type="GO" id="GO:0035091">
    <property type="term" value="F:phosphatidylinositol binding"/>
    <property type="evidence" value="ECO:0007669"/>
    <property type="project" value="InterPro"/>
</dbReference>
<proteinExistence type="predicted"/>
<accession>A0A8S2DA67</accession>
<dbReference type="PANTHER" id="PTHR46275">
    <property type="entry name" value="HEPATOCYTE GROWTH FACTOR-REGULATED TYROSINE KINASE SUBSTRATE"/>
    <property type="match status" value="1"/>
</dbReference>
<evidence type="ECO:0000313" key="2">
    <source>
        <dbReference type="EMBL" id="CAF0842525.1"/>
    </source>
</evidence>
<dbReference type="GO" id="GO:0005769">
    <property type="term" value="C:early endosome"/>
    <property type="evidence" value="ECO:0007669"/>
    <property type="project" value="TreeGrafter"/>
</dbReference>
<evidence type="ECO:0000313" key="3">
    <source>
        <dbReference type="EMBL" id="CAF3627496.1"/>
    </source>
</evidence>
<dbReference type="InterPro" id="IPR008942">
    <property type="entry name" value="ENTH_VHS"/>
</dbReference>
<organism evidence="2 4">
    <name type="scientific">Didymodactylos carnosus</name>
    <dbReference type="NCBI Taxonomy" id="1234261"/>
    <lineage>
        <taxon>Eukaryota</taxon>
        <taxon>Metazoa</taxon>
        <taxon>Spiralia</taxon>
        <taxon>Gnathifera</taxon>
        <taxon>Rotifera</taxon>
        <taxon>Eurotatoria</taxon>
        <taxon>Bdelloidea</taxon>
        <taxon>Philodinida</taxon>
        <taxon>Philodinidae</taxon>
        <taxon>Didymodactylos</taxon>
    </lineage>
</organism>
<dbReference type="InterPro" id="IPR017073">
    <property type="entry name" value="HGS/VPS27"/>
</dbReference>
<sequence length="56" mass="6404">MIYRATSPLLLEPDWEAVLQLCDIVKSSEVTPKYTVQTIKKKFNSDNGHVVLRSLQ</sequence>
<dbReference type="EMBL" id="CAJNOK010002051">
    <property type="protein sequence ID" value="CAF0842525.1"/>
    <property type="molecule type" value="Genomic_DNA"/>
</dbReference>
<dbReference type="Proteomes" id="UP000677228">
    <property type="component" value="Unassembled WGS sequence"/>
</dbReference>
<dbReference type="GO" id="GO:0032456">
    <property type="term" value="P:endocytic recycling"/>
    <property type="evidence" value="ECO:0007669"/>
    <property type="project" value="TreeGrafter"/>
</dbReference>
<dbReference type="GO" id="GO:0043130">
    <property type="term" value="F:ubiquitin binding"/>
    <property type="evidence" value="ECO:0007669"/>
    <property type="project" value="InterPro"/>
</dbReference>
<dbReference type="Gene3D" id="1.25.40.90">
    <property type="match status" value="1"/>
</dbReference>
<dbReference type="GO" id="GO:0031623">
    <property type="term" value="P:receptor internalization"/>
    <property type="evidence" value="ECO:0007669"/>
    <property type="project" value="TreeGrafter"/>
</dbReference>